<sequence>MKYLTIDTTTKVSAIALAEDGKVVAEGFLHTSKTHSERIMPMLDQLFAAAAWTLSELELIGVVRGPGSFTGIRIGIATAQGLAQVLNLPLTGILSLDALAWAGWGRNEDIVPILDARKNEWYTARYRWTAESTFAECLMTPQALSISECLEQLKELEQRICFVGDAAGKAKQEIEAALGDRAIVLPDYLSLPRGAYAAQEVWRRWQEIGAGEKVEPYYIRFSEAEVNWAKKERARKGENHE</sequence>
<dbReference type="EMBL" id="LDZY01000010">
    <property type="protein sequence ID" value="KLU65124.1"/>
    <property type="molecule type" value="Genomic_DNA"/>
</dbReference>
<dbReference type="RefSeq" id="WP_047810900.1">
    <property type="nucleotide sequence ID" value="NZ_LDZY01000010.1"/>
</dbReference>
<dbReference type="Gene3D" id="3.30.420.40">
    <property type="match status" value="2"/>
</dbReference>
<dbReference type="SUPFAM" id="SSF53067">
    <property type="entry name" value="Actin-like ATPase domain"/>
    <property type="match status" value="2"/>
</dbReference>
<dbReference type="CDD" id="cd24032">
    <property type="entry name" value="ASKHA_NBD_TsaB"/>
    <property type="match status" value="1"/>
</dbReference>
<dbReference type="NCBIfam" id="TIGR03725">
    <property type="entry name" value="T6A_YeaZ"/>
    <property type="match status" value="1"/>
</dbReference>
<dbReference type="PANTHER" id="PTHR11735">
    <property type="entry name" value="TRNA N6-ADENOSINE THREONYLCARBAMOYLTRANSFERASE"/>
    <property type="match status" value="1"/>
</dbReference>
<keyword evidence="3" id="KW-1185">Reference proteome</keyword>
<dbReference type="InterPro" id="IPR000905">
    <property type="entry name" value="Gcp-like_dom"/>
</dbReference>
<dbReference type="PANTHER" id="PTHR11735:SF11">
    <property type="entry name" value="TRNA THREONYLCARBAMOYLADENOSINE BIOSYNTHESIS PROTEIN TSAB"/>
    <property type="match status" value="1"/>
</dbReference>
<dbReference type="GO" id="GO:0005829">
    <property type="term" value="C:cytosol"/>
    <property type="evidence" value="ECO:0007669"/>
    <property type="project" value="TreeGrafter"/>
</dbReference>
<dbReference type="InterPro" id="IPR043129">
    <property type="entry name" value="ATPase_NBD"/>
</dbReference>
<dbReference type="InterPro" id="IPR022496">
    <property type="entry name" value="T6A_TsaB"/>
</dbReference>
<evidence type="ECO:0000259" key="1">
    <source>
        <dbReference type="Pfam" id="PF00814"/>
    </source>
</evidence>
<dbReference type="AlphaFoldDB" id="A0A0J1FNQ0"/>
<reference evidence="2 3" key="1">
    <citation type="submission" date="2015-06" db="EMBL/GenBank/DDBJ databases">
        <title>Draft genome of the moderately acidophilic sulfate reducer Candidatus Desulfosporosinus acididurans strain M1.</title>
        <authorList>
            <person name="Poehlein A."/>
            <person name="Petzsch P."/>
            <person name="Johnson B.D."/>
            <person name="Schloemann M."/>
            <person name="Daniel R."/>
            <person name="Muehling M."/>
        </authorList>
    </citation>
    <scope>NUCLEOTIDE SEQUENCE [LARGE SCALE GENOMIC DNA]</scope>
    <source>
        <strain evidence="2 3">M1</strain>
    </source>
</reference>
<protein>
    <submittedName>
        <fullName evidence="2">tRNA threonylcarbamoyladenosine biosynthesis protein TsaB</fullName>
    </submittedName>
</protein>
<accession>A0A0J1FNQ0</accession>
<organism evidence="2 3">
    <name type="scientific">Desulfosporosinus acididurans</name>
    <dbReference type="NCBI Taxonomy" id="476652"/>
    <lineage>
        <taxon>Bacteria</taxon>
        <taxon>Bacillati</taxon>
        <taxon>Bacillota</taxon>
        <taxon>Clostridia</taxon>
        <taxon>Eubacteriales</taxon>
        <taxon>Desulfitobacteriaceae</taxon>
        <taxon>Desulfosporosinus</taxon>
    </lineage>
</organism>
<dbReference type="GO" id="GO:0002949">
    <property type="term" value="P:tRNA threonylcarbamoyladenosine modification"/>
    <property type="evidence" value="ECO:0007669"/>
    <property type="project" value="InterPro"/>
</dbReference>
<feature type="domain" description="Gcp-like" evidence="1">
    <location>
        <begin position="31"/>
        <end position="197"/>
    </location>
</feature>
<name>A0A0J1FNQ0_9FIRM</name>
<evidence type="ECO:0000313" key="3">
    <source>
        <dbReference type="Proteomes" id="UP000036356"/>
    </source>
</evidence>
<dbReference type="STRING" id="476652.DEAC_c30910"/>
<comment type="caution">
    <text evidence="2">The sequence shown here is derived from an EMBL/GenBank/DDBJ whole genome shotgun (WGS) entry which is preliminary data.</text>
</comment>
<evidence type="ECO:0000313" key="2">
    <source>
        <dbReference type="EMBL" id="KLU65124.1"/>
    </source>
</evidence>
<dbReference type="Pfam" id="PF00814">
    <property type="entry name" value="TsaD"/>
    <property type="match status" value="1"/>
</dbReference>
<gene>
    <name evidence="2" type="primary">tsaB</name>
    <name evidence="2" type="ORF">DEAC_c30910</name>
</gene>
<dbReference type="PATRIC" id="fig|476652.3.peg.3250"/>
<dbReference type="Proteomes" id="UP000036356">
    <property type="component" value="Unassembled WGS sequence"/>
</dbReference>
<proteinExistence type="predicted"/>